<keyword evidence="7" id="KW-0325">Glycoprotein</keyword>
<dbReference type="InterPro" id="IPR000858">
    <property type="entry name" value="S_locus_glycoprot_dom"/>
</dbReference>
<dbReference type="SUPFAM" id="SSF51110">
    <property type="entry name" value="alpha-D-mannose-specific plant lectins"/>
    <property type="match status" value="1"/>
</dbReference>
<evidence type="ECO:0000256" key="8">
    <source>
        <dbReference type="SAM" id="SignalP"/>
    </source>
</evidence>
<evidence type="ECO:0000313" key="10">
    <source>
        <dbReference type="EMBL" id="KAF2309755.1"/>
    </source>
</evidence>
<evidence type="ECO:0000256" key="6">
    <source>
        <dbReference type="ARBA" id="ARBA00023157"/>
    </source>
</evidence>
<proteinExistence type="predicted"/>
<evidence type="ECO:0000256" key="2">
    <source>
        <dbReference type="ARBA" id="ARBA00022692"/>
    </source>
</evidence>
<dbReference type="AlphaFoldDB" id="A0A6A6MB82"/>
<keyword evidence="5" id="KW-0472">Membrane</keyword>
<evidence type="ECO:0000256" key="5">
    <source>
        <dbReference type="ARBA" id="ARBA00023136"/>
    </source>
</evidence>
<dbReference type="SMART" id="SM00108">
    <property type="entry name" value="B_lectin"/>
    <property type="match status" value="1"/>
</dbReference>
<evidence type="ECO:0000259" key="9">
    <source>
        <dbReference type="PROSITE" id="PS50927"/>
    </source>
</evidence>
<keyword evidence="2" id="KW-0812">Transmembrane</keyword>
<dbReference type="Proteomes" id="UP000467840">
    <property type="component" value="Chromosome 14"/>
</dbReference>
<dbReference type="PANTHER" id="PTHR47974">
    <property type="entry name" value="OS07G0415500 PROTEIN"/>
    <property type="match status" value="1"/>
</dbReference>
<evidence type="ECO:0000256" key="7">
    <source>
        <dbReference type="ARBA" id="ARBA00023180"/>
    </source>
</evidence>
<organism evidence="10 11">
    <name type="scientific">Hevea brasiliensis</name>
    <name type="common">Para rubber tree</name>
    <name type="synonym">Siphonia brasiliensis</name>
    <dbReference type="NCBI Taxonomy" id="3981"/>
    <lineage>
        <taxon>Eukaryota</taxon>
        <taxon>Viridiplantae</taxon>
        <taxon>Streptophyta</taxon>
        <taxon>Embryophyta</taxon>
        <taxon>Tracheophyta</taxon>
        <taxon>Spermatophyta</taxon>
        <taxon>Magnoliopsida</taxon>
        <taxon>eudicotyledons</taxon>
        <taxon>Gunneridae</taxon>
        <taxon>Pentapetalae</taxon>
        <taxon>rosids</taxon>
        <taxon>fabids</taxon>
        <taxon>Malpighiales</taxon>
        <taxon>Euphorbiaceae</taxon>
        <taxon>Crotonoideae</taxon>
        <taxon>Micrandreae</taxon>
        <taxon>Hevea</taxon>
    </lineage>
</organism>
<sequence length="354" mass="39543">MDTVFFMIVLSLIILPIFSYSATNSALRGGSYLSAENPEDFLTSAGGDFSAGFYPVGDNAYCFAIWFSKPSCSKNCSVVWMANRDFPVNGKLSELLLLKTGNLILTNAGMTTAWSTDTTSQSPADLHLHDTATYQYTQLVSSRSHTNFSCGFYKLLFDDKNLPRLLYEGPEVSIAYWPVPWNQDWEGGRSPYNSSRLASLDSLGNFASSDSFSFRSSDYGVSLQRRLTLDSDGNARLYSREMGSATWVVSWQAKTQLCEIHGICGPNSTCNYNPLSGSKCSCLPGYKMKKTDDWSYGCEQKFNLSCSNHTEIDFIQLKHVEFYGYDCQMANIHQASLETSLSKFLKQGYSQVMR</sequence>
<dbReference type="PANTHER" id="PTHR47974:SF3">
    <property type="entry name" value="RECEPTOR-LIKE SERINE_THREONINE-PROTEIN KINASE"/>
    <property type="match status" value="1"/>
</dbReference>
<reference evidence="10 11" key="1">
    <citation type="journal article" date="2020" name="Mol. Plant">
        <title>The Chromosome-Based Rubber Tree Genome Provides New Insights into Spurge Genome Evolution and Rubber Biosynthesis.</title>
        <authorList>
            <person name="Liu J."/>
            <person name="Shi C."/>
            <person name="Shi C.C."/>
            <person name="Li W."/>
            <person name="Zhang Q.J."/>
            <person name="Zhang Y."/>
            <person name="Li K."/>
            <person name="Lu H.F."/>
            <person name="Shi C."/>
            <person name="Zhu S.T."/>
            <person name="Xiao Z.Y."/>
            <person name="Nan H."/>
            <person name="Yue Y."/>
            <person name="Zhu X.G."/>
            <person name="Wu Y."/>
            <person name="Hong X.N."/>
            <person name="Fan G.Y."/>
            <person name="Tong Y."/>
            <person name="Zhang D."/>
            <person name="Mao C.L."/>
            <person name="Liu Y.L."/>
            <person name="Hao S.J."/>
            <person name="Liu W.Q."/>
            <person name="Lv M.Q."/>
            <person name="Zhang H.B."/>
            <person name="Liu Y."/>
            <person name="Hu-Tang G.R."/>
            <person name="Wang J.P."/>
            <person name="Wang J.H."/>
            <person name="Sun Y.H."/>
            <person name="Ni S.B."/>
            <person name="Chen W.B."/>
            <person name="Zhang X.C."/>
            <person name="Jiao Y.N."/>
            <person name="Eichler E.E."/>
            <person name="Li G.H."/>
            <person name="Liu X."/>
            <person name="Gao L.Z."/>
        </authorList>
    </citation>
    <scope>NUCLEOTIDE SEQUENCE [LARGE SCALE GENOMIC DNA]</scope>
    <source>
        <strain evidence="11">cv. GT1</strain>
        <tissue evidence="10">Leaf</tissue>
    </source>
</reference>
<dbReference type="Pfam" id="PF00954">
    <property type="entry name" value="S_locus_glycop"/>
    <property type="match status" value="1"/>
</dbReference>
<dbReference type="InterPro" id="IPR001480">
    <property type="entry name" value="Bulb-type_lectin_dom"/>
</dbReference>
<protein>
    <recommendedName>
        <fullName evidence="9">Bulb-type lectin domain-containing protein</fullName>
    </recommendedName>
</protein>
<dbReference type="GO" id="GO:0048544">
    <property type="term" value="P:recognition of pollen"/>
    <property type="evidence" value="ECO:0007669"/>
    <property type="project" value="InterPro"/>
</dbReference>
<gene>
    <name evidence="10" type="ORF">GH714_004963</name>
</gene>
<feature type="domain" description="Bulb-type lectin" evidence="9">
    <location>
        <begin position="18"/>
        <end position="149"/>
    </location>
</feature>
<accession>A0A6A6MB82</accession>
<feature type="chain" id="PRO_5025491182" description="Bulb-type lectin domain-containing protein" evidence="8">
    <location>
        <begin position="22"/>
        <end position="354"/>
    </location>
</feature>
<evidence type="ECO:0000256" key="3">
    <source>
        <dbReference type="ARBA" id="ARBA00022729"/>
    </source>
</evidence>
<evidence type="ECO:0000256" key="1">
    <source>
        <dbReference type="ARBA" id="ARBA00004167"/>
    </source>
</evidence>
<dbReference type="Gene3D" id="2.90.10.10">
    <property type="entry name" value="Bulb-type lectin domain"/>
    <property type="match status" value="1"/>
</dbReference>
<keyword evidence="11" id="KW-1185">Reference proteome</keyword>
<comment type="caution">
    <text evidence="10">The sequence shown here is derived from an EMBL/GenBank/DDBJ whole genome shotgun (WGS) entry which is preliminary data.</text>
</comment>
<dbReference type="PROSITE" id="PS50927">
    <property type="entry name" value="BULB_LECTIN"/>
    <property type="match status" value="1"/>
</dbReference>
<dbReference type="Pfam" id="PF01453">
    <property type="entry name" value="B_lectin"/>
    <property type="match status" value="1"/>
</dbReference>
<name>A0A6A6MB82_HEVBR</name>
<keyword evidence="4" id="KW-1133">Transmembrane helix</keyword>
<comment type="subcellular location">
    <subcellularLocation>
        <location evidence="1">Membrane</location>
        <topology evidence="1">Single-pass membrane protein</topology>
    </subcellularLocation>
</comment>
<dbReference type="InterPro" id="IPR036426">
    <property type="entry name" value="Bulb-type_lectin_dom_sf"/>
</dbReference>
<dbReference type="GO" id="GO:0016020">
    <property type="term" value="C:membrane"/>
    <property type="evidence" value="ECO:0007669"/>
    <property type="project" value="UniProtKB-SubCell"/>
</dbReference>
<evidence type="ECO:0000313" key="11">
    <source>
        <dbReference type="Proteomes" id="UP000467840"/>
    </source>
</evidence>
<evidence type="ECO:0000256" key="4">
    <source>
        <dbReference type="ARBA" id="ARBA00022989"/>
    </source>
</evidence>
<feature type="signal peptide" evidence="8">
    <location>
        <begin position="1"/>
        <end position="21"/>
    </location>
</feature>
<keyword evidence="6" id="KW-1015">Disulfide bond</keyword>
<dbReference type="EMBL" id="JAAGAX010000006">
    <property type="protein sequence ID" value="KAF2309755.1"/>
    <property type="molecule type" value="Genomic_DNA"/>
</dbReference>
<keyword evidence="3 8" id="KW-0732">Signal</keyword>